<dbReference type="Proteomes" id="UP000215914">
    <property type="component" value="Chromosome 1"/>
</dbReference>
<dbReference type="EMBL" id="CM007890">
    <property type="protein sequence ID" value="OTG36762.1"/>
    <property type="molecule type" value="Genomic_DNA"/>
</dbReference>
<dbReference type="AlphaFoldDB" id="A0A251VNY8"/>
<evidence type="ECO:0000313" key="2">
    <source>
        <dbReference type="Proteomes" id="UP000215914"/>
    </source>
</evidence>
<sequence>MCFIPLLCPYRCRVYVFPRFLSFFIYLHHTCDACQVIKLSMSTKYDDVCCCSIGGVLPHVTGLHMAARSFDRKRKALALENSGEQSFSKEPADFGVQTVGQLVRRSSMLRATANQRSIQSLTSVQPNMEQYEGPSASSFDLQLPGPSYVDLGDCINECEHCGALFWFEERLKSSPLKQRPRYNTCCKAGSVRIPFPVEPPSSFGADVDDTINHSAGPYVFKVAGQISLCPSAGEKPRFLQMYVYDTLHEVENRLRFFNSDDQRRLSPDVVSLLTQCG</sequence>
<gene>
    <name evidence="1" type="ORF">HannXRQ_Chr01g0011121</name>
</gene>
<keyword evidence="2" id="KW-1185">Reference proteome</keyword>
<evidence type="ECO:0000313" key="1">
    <source>
        <dbReference type="EMBL" id="OTG36762.1"/>
    </source>
</evidence>
<reference evidence="2" key="1">
    <citation type="journal article" date="2017" name="Nature">
        <title>The sunflower genome provides insights into oil metabolism, flowering and Asterid evolution.</title>
        <authorList>
            <person name="Badouin H."/>
            <person name="Gouzy J."/>
            <person name="Grassa C.J."/>
            <person name="Murat F."/>
            <person name="Staton S.E."/>
            <person name="Cottret L."/>
            <person name="Lelandais-Briere C."/>
            <person name="Owens G.L."/>
            <person name="Carrere S."/>
            <person name="Mayjonade B."/>
            <person name="Legrand L."/>
            <person name="Gill N."/>
            <person name="Kane N.C."/>
            <person name="Bowers J.E."/>
            <person name="Hubner S."/>
            <person name="Bellec A."/>
            <person name="Berard A."/>
            <person name="Berges H."/>
            <person name="Blanchet N."/>
            <person name="Boniface M.C."/>
            <person name="Brunel D."/>
            <person name="Catrice O."/>
            <person name="Chaidir N."/>
            <person name="Claudel C."/>
            <person name="Donnadieu C."/>
            <person name="Faraut T."/>
            <person name="Fievet G."/>
            <person name="Helmstetter N."/>
            <person name="King M."/>
            <person name="Knapp S.J."/>
            <person name="Lai Z."/>
            <person name="Le Paslier M.C."/>
            <person name="Lippi Y."/>
            <person name="Lorenzon L."/>
            <person name="Mandel J.R."/>
            <person name="Marage G."/>
            <person name="Marchand G."/>
            <person name="Marquand E."/>
            <person name="Bret-Mestries E."/>
            <person name="Morien E."/>
            <person name="Nambeesan S."/>
            <person name="Nguyen T."/>
            <person name="Pegot-Espagnet P."/>
            <person name="Pouilly N."/>
            <person name="Raftis F."/>
            <person name="Sallet E."/>
            <person name="Schiex T."/>
            <person name="Thomas J."/>
            <person name="Vandecasteele C."/>
            <person name="Vares D."/>
            <person name="Vear F."/>
            <person name="Vautrin S."/>
            <person name="Crespi M."/>
            <person name="Mangin B."/>
            <person name="Burke J.M."/>
            <person name="Salse J."/>
            <person name="Munos S."/>
            <person name="Vincourt P."/>
            <person name="Rieseberg L.H."/>
            <person name="Langlade N.B."/>
        </authorList>
    </citation>
    <scope>NUCLEOTIDE SEQUENCE [LARGE SCALE GENOMIC DNA]</scope>
    <source>
        <strain evidence="2">cv. SF193</strain>
    </source>
</reference>
<dbReference type="PANTHER" id="PTHR45786">
    <property type="entry name" value="DNA BINDING PROTEIN-LIKE"/>
    <property type="match status" value="1"/>
</dbReference>
<proteinExistence type="predicted"/>
<name>A0A251VNY8_HELAN</name>
<accession>A0A251VNY8</accession>
<dbReference type="PANTHER" id="PTHR45786:SF77">
    <property type="entry name" value="HELITRON HELICASE-LIKE DOMAIN-CONTAINING PROTEIN-RELATED"/>
    <property type="match status" value="1"/>
</dbReference>
<dbReference type="InParanoid" id="A0A251VNY8"/>
<protein>
    <submittedName>
        <fullName evidence="1">Uncharacterized protein</fullName>
    </submittedName>
</protein>
<organism evidence="1 2">
    <name type="scientific">Helianthus annuus</name>
    <name type="common">Common sunflower</name>
    <dbReference type="NCBI Taxonomy" id="4232"/>
    <lineage>
        <taxon>Eukaryota</taxon>
        <taxon>Viridiplantae</taxon>
        <taxon>Streptophyta</taxon>
        <taxon>Embryophyta</taxon>
        <taxon>Tracheophyta</taxon>
        <taxon>Spermatophyta</taxon>
        <taxon>Magnoliopsida</taxon>
        <taxon>eudicotyledons</taxon>
        <taxon>Gunneridae</taxon>
        <taxon>Pentapetalae</taxon>
        <taxon>asterids</taxon>
        <taxon>campanulids</taxon>
        <taxon>Asterales</taxon>
        <taxon>Asteraceae</taxon>
        <taxon>Asteroideae</taxon>
        <taxon>Heliantheae alliance</taxon>
        <taxon>Heliantheae</taxon>
        <taxon>Helianthus</taxon>
    </lineage>
</organism>